<evidence type="ECO:0000313" key="1">
    <source>
        <dbReference type="EMBL" id="CAE10499.1"/>
    </source>
</evidence>
<protein>
    <submittedName>
        <fullName evidence="1">Uncharacterized protein</fullName>
    </submittedName>
</protein>
<evidence type="ECO:0000313" key="2">
    <source>
        <dbReference type="Proteomes" id="UP000000422"/>
    </source>
</evidence>
<accession>Q7MRD7</accession>
<reference evidence="1 2" key="1">
    <citation type="journal article" date="2003" name="Proc. Natl. Acad. Sci. U.S.A.">
        <title>Complete genome sequence and analysis of Wolinella succinogenes.</title>
        <authorList>
            <person name="Baar C."/>
            <person name="Eppinger M."/>
            <person name="Raddatz G."/>
            <person name="Simon JM."/>
            <person name="Lanz C."/>
            <person name="Klimmek O."/>
            <person name="Nandakumar R."/>
            <person name="Gross R."/>
            <person name="Rosinus A."/>
            <person name="Keller H."/>
            <person name="Jagtap P."/>
            <person name="Linke B."/>
            <person name="Meyer F."/>
            <person name="Lederer H."/>
            <person name="Schuster S.C."/>
        </authorList>
    </citation>
    <scope>NUCLEOTIDE SEQUENCE [LARGE SCALE GENOMIC DNA]</scope>
    <source>
        <strain evidence="2">ATCC 29543 / DSM 1740 / CCUG 13145 / JCM 31913 / LMG 7466 / NCTC 11488 / FDC 602W</strain>
    </source>
</reference>
<dbReference type="KEGG" id="wsu:WS1439"/>
<sequence length="141" mass="15670">MRTIDLARLTGSSLRTAASAKKLVKEGKGLAGSQSKVLMVANFYANHLLSKGYRRKLQYNTAQPIPSADILAAFAGEKHLAWIAERVFSDFLVDDLIAMIQDLQIPLLDVEKSFHASLSQKPAMQKFIQSIHRVCQTKKTL</sequence>
<name>Q7MRD7_WOLSU</name>
<dbReference type="RefSeq" id="WP_011139284.1">
    <property type="nucleotide sequence ID" value="NC_005090.1"/>
</dbReference>
<keyword evidence="2" id="KW-1185">Reference proteome</keyword>
<proteinExistence type="predicted"/>
<dbReference type="AlphaFoldDB" id="Q7MRD7"/>
<dbReference type="HOGENOM" id="CLU_1824565_0_0_7"/>
<gene>
    <name evidence="1" type="ordered locus">WS1439</name>
</gene>
<dbReference type="EMBL" id="BX571660">
    <property type="protein sequence ID" value="CAE10499.1"/>
    <property type="molecule type" value="Genomic_DNA"/>
</dbReference>
<dbReference type="Proteomes" id="UP000000422">
    <property type="component" value="Chromosome"/>
</dbReference>
<organism evidence="2">
    <name type="scientific">Wolinella succinogenes (strain ATCC 29543 / DSM 1740 / CCUG 13145 / JCM 31913 / LMG 7466 / NCTC 11488 / FDC 602W)</name>
    <name type="common">Vibrio succinogenes</name>
    <dbReference type="NCBI Taxonomy" id="273121"/>
    <lineage>
        <taxon>Bacteria</taxon>
        <taxon>Pseudomonadati</taxon>
        <taxon>Campylobacterota</taxon>
        <taxon>Epsilonproteobacteria</taxon>
        <taxon>Campylobacterales</taxon>
        <taxon>Helicobacteraceae</taxon>
        <taxon>Wolinella</taxon>
    </lineage>
</organism>